<evidence type="ECO:0000313" key="4">
    <source>
        <dbReference type="Proteomes" id="UP000054092"/>
    </source>
</evidence>
<reference evidence="4" key="1">
    <citation type="journal article" date="2015" name="MBio">
        <title>Genome-Resolved Metagenomic Analysis Reveals Roles for Candidate Phyla and Other Microbial Community Members in Biogeochemical Transformations in Oil Reservoirs.</title>
        <authorList>
            <person name="Hu P."/>
            <person name="Tom L."/>
            <person name="Singh A."/>
            <person name="Thomas B.C."/>
            <person name="Baker B.J."/>
            <person name="Piceno Y.M."/>
            <person name="Andersen G.L."/>
            <person name="Banfield J.F."/>
        </authorList>
    </citation>
    <scope>NUCLEOTIDE SEQUENCE [LARGE SCALE GENOMIC DNA]</scope>
</reference>
<organism evidence="3 4">
    <name type="scientific">Mesotoga prima</name>
    <dbReference type="NCBI Taxonomy" id="1184387"/>
    <lineage>
        <taxon>Bacteria</taxon>
        <taxon>Thermotogati</taxon>
        <taxon>Thermotogota</taxon>
        <taxon>Thermotogae</taxon>
        <taxon>Kosmotogales</taxon>
        <taxon>Kosmotogaceae</taxon>
        <taxon>Mesotoga</taxon>
    </lineage>
</organism>
<dbReference type="InterPro" id="IPR012349">
    <property type="entry name" value="Split_barrel_FMN-bd"/>
</dbReference>
<dbReference type="GO" id="GO:0010181">
    <property type="term" value="F:FMN binding"/>
    <property type="evidence" value="ECO:0007669"/>
    <property type="project" value="InterPro"/>
</dbReference>
<dbReference type="Proteomes" id="UP000054092">
    <property type="component" value="Unassembled WGS sequence"/>
</dbReference>
<feature type="domain" description="Flavin reductase like" evidence="2">
    <location>
        <begin position="19"/>
        <end position="162"/>
    </location>
</feature>
<comment type="similarity">
    <text evidence="1">Belongs to the flavoredoxin family.</text>
</comment>
<dbReference type="GO" id="GO:0016646">
    <property type="term" value="F:oxidoreductase activity, acting on the CH-NH group of donors, NAD or NADP as acceptor"/>
    <property type="evidence" value="ECO:0007669"/>
    <property type="project" value="UniProtKB-ARBA"/>
</dbReference>
<dbReference type="EMBL" id="LGGP01000002">
    <property type="protein sequence ID" value="KUK82364.1"/>
    <property type="molecule type" value="Genomic_DNA"/>
</dbReference>
<proteinExistence type="inferred from homology"/>
<accession>A0A101HT70</accession>
<evidence type="ECO:0000259" key="2">
    <source>
        <dbReference type="Pfam" id="PF01613"/>
    </source>
</evidence>
<comment type="caution">
    <text evidence="3">The sequence shown here is derived from an EMBL/GenBank/DDBJ whole genome shotgun (WGS) entry which is preliminary data.</text>
</comment>
<dbReference type="InterPro" id="IPR052174">
    <property type="entry name" value="Flavoredoxin"/>
</dbReference>
<dbReference type="PATRIC" id="fig|1184387.3.peg.2092"/>
<protein>
    <submittedName>
        <fullName evidence="3">Conserved protein of DIM6/NTAB family</fullName>
    </submittedName>
</protein>
<dbReference type="AlphaFoldDB" id="A0A101HT70"/>
<dbReference type="SUPFAM" id="SSF50475">
    <property type="entry name" value="FMN-binding split barrel"/>
    <property type="match status" value="1"/>
</dbReference>
<sequence>MTEFSFPEYSTELLEYLKSGRVLIGVTDGVETNLMTVAWGFLGYTWNRPVFITMIRPSRFTHNFFRSSDGFSVNFMSAKWQEALNFCGTRSGKYFDKFKETGLTPQEGISPSIVVVGEADKVLECRVISKEALTPLALNGSIASTFYGDNSYHSLIFGEITDSYTLP</sequence>
<dbReference type="PANTHER" id="PTHR43567">
    <property type="entry name" value="FLAVOREDOXIN-RELATED-RELATED"/>
    <property type="match status" value="1"/>
</dbReference>
<evidence type="ECO:0000256" key="1">
    <source>
        <dbReference type="ARBA" id="ARBA00038054"/>
    </source>
</evidence>
<dbReference type="InterPro" id="IPR002563">
    <property type="entry name" value="Flavin_Rdtase-like_dom"/>
</dbReference>
<dbReference type="Gene3D" id="2.30.110.10">
    <property type="entry name" value="Electron Transport, Fmn-binding Protein, Chain A"/>
    <property type="match status" value="1"/>
</dbReference>
<dbReference type="Pfam" id="PF01613">
    <property type="entry name" value="Flavin_Reduct"/>
    <property type="match status" value="1"/>
</dbReference>
<dbReference type="PANTHER" id="PTHR43567:SF5">
    <property type="entry name" value="HYPOTHETICAL CYTOSOLIC PROTEIN"/>
    <property type="match status" value="1"/>
</dbReference>
<name>A0A101HT70_9BACT</name>
<evidence type="ECO:0000313" key="3">
    <source>
        <dbReference type="EMBL" id="KUK82364.1"/>
    </source>
</evidence>
<gene>
    <name evidence="3" type="ORF">XD94_0028</name>
</gene>